<proteinExistence type="predicted"/>
<keyword evidence="2" id="KW-1185">Reference proteome</keyword>
<reference evidence="2" key="1">
    <citation type="journal article" date="2019" name="Int. J. Syst. Evol. Microbiol.">
        <title>The Global Catalogue of Microorganisms (GCM) 10K type strain sequencing project: providing services to taxonomists for standard genome sequencing and annotation.</title>
        <authorList>
            <consortium name="The Broad Institute Genomics Platform"/>
            <consortium name="The Broad Institute Genome Sequencing Center for Infectious Disease"/>
            <person name="Wu L."/>
            <person name="Ma J."/>
        </authorList>
    </citation>
    <scope>NUCLEOTIDE SEQUENCE [LARGE SCALE GENOMIC DNA]</scope>
    <source>
        <strain evidence="2">CGMCC 1.15772</strain>
    </source>
</reference>
<organism evidence="1 2">
    <name type="scientific">Deinococcus lacus</name>
    <dbReference type="NCBI Taxonomy" id="392561"/>
    <lineage>
        <taxon>Bacteria</taxon>
        <taxon>Thermotogati</taxon>
        <taxon>Deinococcota</taxon>
        <taxon>Deinococci</taxon>
        <taxon>Deinococcales</taxon>
        <taxon>Deinococcaceae</taxon>
        <taxon>Deinococcus</taxon>
    </lineage>
</organism>
<evidence type="ECO:0000313" key="1">
    <source>
        <dbReference type="EMBL" id="MFC6592477.1"/>
    </source>
</evidence>
<comment type="caution">
    <text evidence="1">The sequence shown here is derived from an EMBL/GenBank/DDBJ whole genome shotgun (WGS) entry which is preliminary data.</text>
</comment>
<evidence type="ECO:0000313" key="2">
    <source>
        <dbReference type="Proteomes" id="UP001596297"/>
    </source>
</evidence>
<dbReference type="EMBL" id="JBHSWD010000001">
    <property type="protein sequence ID" value="MFC6592477.1"/>
    <property type="molecule type" value="Genomic_DNA"/>
</dbReference>
<name>A0ABW1YDQ6_9DEIO</name>
<accession>A0ABW1YDQ6</accession>
<protein>
    <submittedName>
        <fullName evidence="1">Uncharacterized protein</fullName>
    </submittedName>
</protein>
<sequence length="112" mass="13198">MTYMLQRRWKEHDQAVARALALDPQHEWTHAVRLEGLGQRRARVGQTVAQLLRRLEEQPGDEFTLGQLRDQFSFRTWLSRPWRGAGCCCWLCQRFTFRGLLCCWAWPGSPIP</sequence>
<gene>
    <name evidence="1" type="ORF">ACFP81_11045</name>
</gene>
<dbReference type="Proteomes" id="UP001596297">
    <property type="component" value="Unassembled WGS sequence"/>
</dbReference>
<dbReference type="RefSeq" id="WP_380083505.1">
    <property type="nucleotide sequence ID" value="NZ_JBHSWD010000001.1"/>
</dbReference>